<protein>
    <submittedName>
        <fullName evidence="1">Uncharacterized protein</fullName>
    </submittedName>
</protein>
<organism evidence="1">
    <name type="scientific">Triticum urartu</name>
    <name type="common">Red wild einkorn</name>
    <name type="synonym">Crithodium urartu</name>
    <dbReference type="NCBI Taxonomy" id="4572"/>
    <lineage>
        <taxon>Eukaryota</taxon>
        <taxon>Viridiplantae</taxon>
        <taxon>Streptophyta</taxon>
        <taxon>Embryophyta</taxon>
        <taxon>Tracheophyta</taxon>
        <taxon>Spermatophyta</taxon>
        <taxon>Magnoliopsida</taxon>
        <taxon>Liliopsida</taxon>
        <taxon>Poales</taxon>
        <taxon>Poaceae</taxon>
        <taxon>BOP clade</taxon>
        <taxon>Pooideae</taxon>
        <taxon>Triticodae</taxon>
        <taxon>Triticeae</taxon>
        <taxon>Triticinae</taxon>
        <taxon>Triticum</taxon>
    </lineage>
</organism>
<reference evidence="1" key="1">
    <citation type="journal article" date="2013" name="Nature">
        <title>Draft genome of the wheat A-genome progenitor Triticum urartu.</title>
        <authorList>
            <person name="Ling H.Q."/>
            <person name="Zhao S."/>
            <person name="Liu D."/>
            <person name="Wang J."/>
            <person name="Sun H."/>
            <person name="Zhang C."/>
            <person name="Fan H."/>
            <person name="Li D."/>
            <person name="Dong L."/>
            <person name="Tao Y."/>
            <person name="Gao C."/>
            <person name="Wu H."/>
            <person name="Li Y."/>
            <person name="Cui Y."/>
            <person name="Guo X."/>
            <person name="Zheng S."/>
            <person name="Wang B."/>
            <person name="Yu K."/>
            <person name="Liang Q."/>
            <person name="Yang W."/>
            <person name="Lou X."/>
            <person name="Chen J."/>
            <person name="Feng M."/>
            <person name="Jian J."/>
            <person name="Zhang X."/>
            <person name="Luo G."/>
            <person name="Jiang Y."/>
            <person name="Liu J."/>
            <person name="Wang Z."/>
            <person name="Sha Y."/>
            <person name="Zhang B."/>
            <person name="Wu H."/>
            <person name="Tang D."/>
            <person name="Shen Q."/>
            <person name="Xue P."/>
            <person name="Zou S."/>
            <person name="Wang X."/>
            <person name="Liu X."/>
            <person name="Wang F."/>
            <person name="Yang Y."/>
            <person name="An X."/>
            <person name="Dong Z."/>
            <person name="Zhang K."/>
            <person name="Zhang X."/>
            <person name="Luo M.C."/>
            <person name="Dvorak J."/>
            <person name="Tong Y."/>
            <person name="Wang J."/>
            <person name="Yang H."/>
            <person name="Li Z."/>
            <person name="Wang D."/>
            <person name="Zhang A."/>
            <person name="Wang J."/>
        </authorList>
    </citation>
    <scope>NUCLEOTIDE SEQUENCE</scope>
</reference>
<accession>M7ZD76</accession>
<evidence type="ECO:0000313" key="1">
    <source>
        <dbReference type="EMBL" id="EMS46024.1"/>
    </source>
</evidence>
<sequence>MDEQQQFNVNVKEDARADQEDTLLHLGHHTRSSFYFFRCLFMSYLCFSSIGSYCKQVNTWRGSSYEQRAVPTVAGCSSGKTSVDEGNARLFAPFSRSDPDVNKDITLAD</sequence>
<proteinExistence type="predicted"/>
<dbReference type="EMBL" id="KD279285">
    <property type="protein sequence ID" value="EMS46024.1"/>
    <property type="molecule type" value="Genomic_DNA"/>
</dbReference>
<dbReference type="AlphaFoldDB" id="M7ZD76"/>
<name>M7ZD76_TRIUA</name>
<gene>
    <name evidence="1" type="ORF">TRIUR3_27442</name>
</gene>